<evidence type="ECO:0000313" key="1">
    <source>
        <dbReference type="EMBL" id="ART31951.1"/>
    </source>
</evidence>
<proteinExistence type="predicted"/>
<geneLocation type="mitochondrion" evidence="1"/>
<reference evidence="1" key="1">
    <citation type="submission" date="2017-03" db="EMBL/GenBank/DDBJ databases">
        <title>The mitochondrial genome of the carnivorous plant Utricularia reniformis (Lentibulariaceae): structure, comparative analysis and evolutionary landmarks.</title>
        <authorList>
            <person name="Silva S.R."/>
            <person name="Alvarenga D.O."/>
            <person name="Michael T.P."/>
            <person name="Miranda V.F.O."/>
            <person name="Varani A.M."/>
        </authorList>
    </citation>
    <scope>NUCLEOTIDE SEQUENCE</scope>
</reference>
<organism evidence="1">
    <name type="scientific">Utricularia reniformis</name>
    <dbReference type="NCBI Taxonomy" id="192314"/>
    <lineage>
        <taxon>Eukaryota</taxon>
        <taxon>Viridiplantae</taxon>
        <taxon>Streptophyta</taxon>
        <taxon>Embryophyta</taxon>
        <taxon>Tracheophyta</taxon>
        <taxon>Spermatophyta</taxon>
        <taxon>Magnoliopsida</taxon>
        <taxon>eudicotyledons</taxon>
        <taxon>Gunneridae</taxon>
        <taxon>Pentapetalae</taxon>
        <taxon>asterids</taxon>
        <taxon>lamiids</taxon>
        <taxon>Lamiales</taxon>
        <taxon>Lentibulariaceae</taxon>
        <taxon>Utricularia</taxon>
    </lineage>
</organism>
<name>A0A1Y0B3G5_9LAMI</name>
<gene>
    <name evidence="1" type="ORF">AEK19_MT1778</name>
</gene>
<accession>A0A1Y0B3G5</accession>
<sequence length="89" mass="9923">MNGKKRKTPSTLRIVMSKLKKRAFGASTMDDQILTSHMSARCSYRRLSWRNPLLDAGNLGFPIARVLGQQSVVAKAFSKVQSDLHVCCI</sequence>
<keyword evidence="1" id="KW-0496">Mitochondrion</keyword>
<dbReference type="EMBL" id="KY774314">
    <property type="protein sequence ID" value="ART31951.1"/>
    <property type="molecule type" value="Genomic_DNA"/>
</dbReference>
<dbReference type="AlphaFoldDB" id="A0A1Y0B3G5"/>
<protein>
    <submittedName>
        <fullName evidence="1">Uncharacterized protein</fullName>
    </submittedName>
</protein>